<evidence type="ECO:0000313" key="1">
    <source>
        <dbReference type="EMBL" id="EFV95597.1"/>
    </source>
</evidence>
<name>E7RUZ3_9BURK</name>
<comment type="caution">
    <text evidence="1">The sequence shown here is derived from an EMBL/GenBank/DDBJ whole genome shotgun (WGS) entry which is preliminary data.</text>
</comment>
<evidence type="ECO:0000313" key="2">
    <source>
        <dbReference type="Proteomes" id="UP000011021"/>
    </source>
</evidence>
<gene>
    <name evidence="1" type="ORF">HMPREF0551_0505</name>
</gene>
<dbReference type="AlphaFoldDB" id="E7RUZ3"/>
<dbReference type="Proteomes" id="UP000011021">
    <property type="component" value="Unassembled WGS sequence"/>
</dbReference>
<protein>
    <submittedName>
        <fullName evidence="1">Uncharacterized protein</fullName>
    </submittedName>
</protein>
<accession>E7RUZ3</accession>
<dbReference type="eggNOG" id="ENOG5032SHH">
    <property type="taxonomic scope" value="Bacteria"/>
</dbReference>
<dbReference type="EMBL" id="AEQP01000002">
    <property type="protein sequence ID" value="EFV95597.1"/>
    <property type="molecule type" value="Genomic_DNA"/>
</dbReference>
<reference evidence="1 2" key="1">
    <citation type="submission" date="2010-12" db="EMBL/GenBank/DDBJ databases">
        <authorList>
            <person name="Muzny D."/>
            <person name="Qin X."/>
            <person name="Deng J."/>
            <person name="Jiang H."/>
            <person name="Liu Y."/>
            <person name="Qu J."/>
            <person name="Song X.-Z."/>
            <person name="Zhang L."/>
            <person name="Thornton R."/>
            <person name="Coyle M."/>
            <person name="Francisco L."/>
            <person name="Jackson L."/>
            <person name="Javaid M."/>
            <person name="Korchina V."/>
            <person name="Kovar C."/>
            <person name="Mata R."/>
            <person name="Mathew T."/>
            <person name="Ngo R."/>
            <person name="Nguyen L."/>
            <person name="Nguyen N."/>
            <person name="Okwuonu G."/>
            <person name="Ongeri F."/>
            <person name="Pham C."/>
            <person name="Simmons D."/>
            <person name="Wilczek-Boney K."/>
            <person name="Hale W."/>
            <person name="Jakkamsetti A."/>
            <person name="Pham P."/>
            <person name="Ruth R."/>
            <person name="San Lucas F."/>
            <person name="Warren J."/>
            <person name="Zhang J."/>
            <person name="Zhao Z."/>
            <person name="Zhou C."/>
            <person name="Zhu D."/>
            <person name="Lee S."/>
            <person name="Bess C."/>
            <person name="Blankenburg K."/>
            <person name="Forbes L."/>
            <person name="Fu Q."/>
            <person name="Gubbala S."/>
            <person name="Hirani K."/>
            <person name="Jayaseelan J.C."/>
            <person name="Lara F."/>
            <person name="Munidasa M."/>
            <person name="Palculict T."/>
            <person name="Patil S."/>
            <person name="Pu L.-L."/>
            <person name="Saada N."/>
            <person name="Tang L."/>
            <person name="Weissenberger G."/>
            <person name="Zhu Y."/>
            <person name="Hemphill L."/>
            <person name="Shang Y."/>
            <person name="Youmans B."/>
            <person name="Ayvaz T."/>
            <person name="Ross M."/>
            <person name="Santibanez J."/>
            <person name="Aqrawi P."/>
            <person name="Gross S."/>
            <person name="Joshi V."/>
            <person name="Fowler G."/>
            <person name="Nazareth L."/>
            <person name="Reid J."/>
            <person name="Worley K."/>
            <person name="Petrosino J."/>
            <person name="Highlander S."/>
            <person name="Gibbs R."/>
        </authorList>
    </citation>
    <scope>NUCLEOTIDE SEQUENCE [LARGE SCALE GENOMIC DNA]</scope>
    <source>
        <strain evidence="1 2">ATCC 51599</strain>
    </source>
</reference>
<dbReference type="STRING" id="887898.HMPREF0551_0505"/>
<sequence length="425" mass="48027">MFLLVIVAVLTFYQFSTGQVTTARMRLVNATDAAAYSAGLWRARAFNYYAYSNRAIIFNEVAIAQTATLVSYAGFITQAVKNLETVSRVIPPLNAYLRAVERVVTNLNKALRIMSAVEVAGRSAYIHALAVSQDVIWGTTNGYVLNQLTNEVMKKTDEHFHGYLIRGTLGDQMTRNHGDEDRSRLKDLVQRSLDEYSVNRGLKVWIPGTTDWLVWRGQTEMIRDHDTTAMDRWQSYDTLSIHHRRWLHKRRTREAMPLAWSGVEIAKDPKQSMDRLNGQASSQKHDNGRAYRLIDRSGFWSARAYLGLPAVRDLDENSKAMRENSRFPTDKVTVIGVIQKKNTINTADQTGLGAGRLKLKDAFADFRRDAAMVAMSSAQVYFRRPPGGNERVEYASMYSPYWQVRLVGVDAQERAMAGALGTLGR</sequence>
<keyword evidence="2" id="KW-1185">Reference proteome</keyword>
<dbReference type="HOGENOM" id="CLU_045933_0_0_4"/>
<proteinExistence type="predicted"/>
<organism evidence="1 2">
    <name type="scientific">Lautropia mirabilis ATCC 51599</name>
    <dbReference type="NCBI Taxonomy" id="887898"/>
    <lineage>
        <taxon>Bacteria</taxon>
        <taxon>Pseudomonadati</taxon>
        <taxon>Pseudomonadota</taxon>
        <taxon>Betaproteobacteria</taxon>
        <taxon>Burkholderiales</taxon>
        <taxon>Burkholderiaceae</taxon>
        <taxon>Lautropia</taxon>
    </lineage>
</organism>